<protein>
    <submittedName>
        <fullName evidence="2">Uncharacterized protein</fullName>
    </submittedName>
</protein>
<reference evidence="2 3" key="1">
    <citation type="journal article" date="2012" name="BMC Genomics">
        <title>Complete genome sequence of Saccharothrix espanaensis DSM 44229T and comparison to the other completely sequenced Pseudonocardiaceae.</title>
        <authorList>
            <person name="Strobel T."/>
            <person name="Al-Dilaimi A."/>
            <person name="Blom J."/>
            <person name="Gessner A."/>
            <person name="Kalinowski J."/>
            <person name="Luzhetska M."/>
            <person name="Puhler A."/>
            <person name="Szczepanowski R."/>
            <person name="Bechthold A."/>
            <person name="Ruckert C."/>
        </authorList>
    </citation>
    <scope>NUCLEOTIDE SEQUENCE [LARGE SCALE GENOMIC DNA]</scope>
    <source>
        <strain evidence="3">ATCC 51144 / DSM 44229 / JCM 9112 / NBRC 15066 / NRRL 15764</strain>
    </source>
</reference>
<proteinExistence type="predicted"/>
<feature type="region of interest" description="Disordered" evidence="1">
    <location>
        <begin position="55"/>
        <end position="74"/>
    </location>
</feature>
<dbReference type="Proteomes" id="UP000006281">
    <property type="component" value="Chromosome"/>
</dbReference>
<accession>K0K2H3</accession>
<dbReference type="STRING" id="1179773.BN6_72100"/>
<dbReference type="KEGG" id="sesp:BN6_72100"/>
<dbReference type="AlphaFoldDB" id="K0K2H3"/>
<gene>
    <name evidence="2" type="ordered locus">BN6_72100</name>
</gene>
<dbReference type="EMBL" id="HE804045">
    <property type="protein sequence ID" value="CCH34445.1"/>
    <property type="molecule type" value="Genomic_DNA"/>
</dbReference>
<evidence type="ECO:0000313" key="3">
    <source>
        <dbReference type="Proteomes" id="UP000006281"/>
    </source>
</evidence>
<sequence>MGVENARSGHEKTLATRRVGRGSRVDAACTCLGVDAPGKYENEGALHGRDVNRQLRGASTVRDGSPGWWTPTTG</sequence>
<evidence type="ECO:0000313" key="2">
    <source>
        <dbReference type="EMBL" id="CCH34445.1"/>
    </source>
</evidence>
<keyword evidence="3" id="KW-1185">Reference proteome</keyword>
<organism evidence="2 3">
    <name type="scientific">Saccharothrix espanaensis (strain ATCC 51144 / DSM 44229 / JCM 9112 / NBRC 15066 / NRRL 15764)</name>
    <dbReference type="NCBI Taxonomy" id="1179773"/>
    <lineage>
        <taxon>Bacteria</taxon>
        <taxon>Bacillati</taxon>
        <taxon>Actinomycetota</taxon>
        <taxon>Actinomycetes</taxon>
        <taxon>Pseudonocardiales</taxon>
        <taxon>Pseudonocardiaceae</taxon>
        <taxon>Saccharothrix</taxon>
    </lineage>
</organism>
<evidence type="ECO:0000256" key="1">
    <source>
        <dbReference type="SAM" id="MobiDB-lite"/>
    </source>
</evidence>
<feature type="region of interest" description="Disordered" evidence="1">
    <location>
        <begin position="1"/>
        <end position="20"/>
    </location>
</feature>
<dbReference type="HOGENOM" id="CLU_2685628_0_0_11"/>
<name>K0K2H3_SACES</name>